<evidence type="ECO:0000256" key="3">
    <source>
        <dbReference type="ARBA" id="ARBA00023295"/>
    </source>
</evidence>
<evidence type="ECO:0008006" key="9">
    <source>
        <dbReference type="Google" id="ProtNLM"/>
    </source>
</evidence>
<comment type="caution">
    <text evidence="7">The sequence shown here is derived from an EMBL/GenBank/DDBJ whole genome shotgun (WGS) entry which is preliminary data.</text>
</comment>
<keyword evidence="3 4" id="KW-0326">Glycosidase</keyword>
<dbReference type="InterPro" id="IPR006710">
    <property type="entry name" value="Glyco_hydro_43"/>
</dbReference>
<keyword evidence="8" id="KW-1185">Reference proteome</keyword>
<evidence type="ECO:0000313" key="7">
    <source>
        <dbReference type="EMBL" id="MBC3794625.1"/>
    </source>
</evidence>
<name>A0ABR6WDJ4_9BACT</name>
<keyword evidence="2 4" id="KW-0378">Hydrolase</keyword>
<dbReference type="CDD" id="cd18824">
    <property type="entry name" value="GH43_CtGH43-like"/>
    <property type="match status" value="1"/>
</dbReference>
<evidence type="ECO:0000256" key="5">
    <source>
        <dbReference type="SAM" id="MobiDB-lite"/>
    </source>
</evidence>
<reference evidence="7 8" key="1">
    <citation type="submission" date="2019-06" db="EMBL/GenBank/DDBJ databases">
        <title>Spirosoma utsteinense sp. nov. isolated from Antarctic ice-free soils.</title>
        <authorList>
            <person name="Tahon G."/>
        </authorList>
    </citation>
    <scope>NUCLEOTIDE SEQUENCE [LARGE SCALE GENOMIC DNA]</scope>
    <source>
        <strain evidence="7 8">LMG 31447</strain>
    </source>
</reference>
<comment type="similarity">
    <text evidence="1 4">Belongs to the glycosyl hydrolase 43 family.</text>
</comment>
<evidence type="ECO:0000313" key="8">
    <source>
        <dbReference type="Proteomes" id="UP000700732"/>
    </source>
</evidence>
<dbReference type="SUPFAM" id="SSF75005">
    <property type="entry name" value="Arabinanase/levansucrase/invertase"/>
    <property type="match status" value="1"/>
</dbReference>
<accession>A0ABR6WDJ4</accession>
<dbReference type="InterPro" id="IPR023296">
    <property type="entry name" value="Glyco_hydro_beta-prop_sf"/>
</dbReference>
<feature type="compositionally biased region" description="Basic and acidic residues" evidence="5">
    <location>
        <begin position="512"/>
        <end position="525"/>
    </location>
</feature>
<keyword evidence="6" id="KW-0732">Signal</keyword>
<dbReference type="EMBL" id="VFIA01000052">
    <property type="protein sequence ID" value="MBC3794625.1"/>
    <property type="molecule type" value="Genomic_DNA"/>
</dbReference>
<organism evidence="7 8">
    <name type="scientific">Spirosoma utsteinense</name>
    <dbReference type="NCBI Taxonomy" id="2585773"/>
    <lineage>
        <taxon>Bacteria</taxon>
        <taxon>Pseudomonadati</taxon>
        <taxon>Bacteroidota</taxon>
        <taxon>Cytophagia</taxon>
        <taxon>Cytophagales</taxon>
        <taxon>Cytophagaceae</taxon>
        <taxon>Spirosoma</taxon>
    </lineage>
</organism>
<feature type="chain" id="PRO_5046107682" description="Glycosyl hydrolase family 43" evidence="6">
    <location>
        <begin position="21"/>
        <end position="537"/>
    </location>
</feature>
<dbReference type="Pfam" id="PF04616">
    <property type="entry name" value="Glyco_hydro_43"/>
    <property type="match status" value="1"/>
</dbReference>
<sequence>MSAALLLTGLLGPIGQAAFAQVSPARTGKAAKSKNGAVTPDVRLRNFTKDGKQITRFDAVGDAIDAHDGEIAYFEGTYYLYGTSYDCGFAWQNKKAPFCGFKVYSSPDLMNWTDQGQLFDATTPVWQTRCNGNTYGCFRPHVVFNKKTNQYVLWINVYDNRSGFRVFTSAVPTGPFKEVAEPTLAVNRDAPVAGLNNGDHDTFVDEDGTAYLAYTDWRTKGMIVIEELAPDYLTGTGRHVKSVTPEKTEAPGLFKRKGIYYVTYSDPNCGYCSGTGSSYRTASSPLGPWSEGKKISDQSCGGQPSFVSTIKLANDSLFIYGSDLWNNGARNEALANYFWSPLTFAADGSILPIVCQETPALPIQIGQPGNRVPTAQTKRPVAEPSATAYTISTGCAIANSRAQSQTFVASQTGLMSALSVTAYKKDNPNAALELAILSEADASNATAQPLYSASLPADSISWAARNRFIQPNLRVSAGQRYVLRVSSTATVGCYGLAYAAGETSTGRSMPGRGKDDAPEPNDARRTLKFQTFIQAKK</sequence>
<evidence type="ECO:0000256" key="6">
    <source>
        <dbReference type="SAM" id="SignalP"/>
    </source>
</evidence>
<dbReference type="Gene3D" id="2.115.10.20">
    <property type="entry name" value="Glycosyl hydrolase domain, family 43"/>
    <property type="match status" value="1"/>
</dbReference>
<evidence type="ECO:0000256" key="4">
    <source>
        <dbReference type="RuleBase" id="RU361187"/>
    </source>
</evidence>
<gene>
    <name evidence="7" type="ORF">FH603_5155</name>
</gene>
<evidence type="ECO:0000256" key="2">
    <source>
        <dbReference type="ARBA" id="ARBA00022801"/>
    </source>
</evidence>
<dbReference type="Proteomes" id="UP000700732">
    <property type="component" value="Unassembled WGS sequence"/>
</dbReference>
<feature type="region of interest" description="Disordered" evidence="5">
    <location>
        <begin position="503"/>
        <end position="537"/>
    </location>
</feature>
<dbReference type="PANTHER" id="PTHR22925:SF3">
    <property type="entry name" value="GLYCOSYL HYDROLASE FAMILY PROTEIN 43"/>
    <property type="match status" value="1"/>
</dbReference>
<protein>
    <recommendedName>
        <fullName evidence="9">Glycosyl hydrolase family 43</fullName>
    </recommendedName>
</protein>
<proteinExistence type="inferred from homology"/>
<dbReference type="RefSeq" id="WP_186741313.1">
    <property type="nucleotide sequence ID" value="NZ_VFIA01000052.1"/>
</dbReference>
<evidence type="ECO:0000256" key="1">
    <source>
        <dbReference type="ARBA" id="ARBA00009865"/>
    </source>
</evidence>
<feature type="compositionally biased region" description="Polar residues" evidence="5">
    <location>
        <begin position="528"/>
        <end position="537"/>
    </location>
</feature>
<feature type="signal peptide" evidence="6">
    <location>
        <begin position="1"/>
        <end position="20"/>
    </location>
</feature>
<dbReference type="PANTHER" id="PTHR22925">
    <property type="entry name" value="GLYCOSYL HYDROLASE 43 FAMILY MEMBER"/>
    <property type="match status" value="1"/>
</dbReference>